<evidence type="ECO:0000256" key="2">
    <source>
        <dbReference type="ARBA" id="ARBA00023125"/>
    </source>
</evidence>
<organism evidence="5 6">
    <name type="scientific">Brevibacterium picturae</name>
    <dbReference type="NCBI Taxonomy" id="260553"/>
    <lineage>
        <taxon>Bacteria</taxon>
        <taxon>Bacillati</taxon>
        <taxon>Actinomycetota</taxon>
        <taxon>Actinomycetes</taxon>
        <taxon>Micrococcales</taxon>
        <taxon>Brevibacteriaceae</taxon>
        <taxon>Brevibacterium</taxon>
    </lineage>
</organism>
<dbReference type="Gene3D" id="1.10.10.10">
    <property type="entry name" value="Winged helix-like DNA-binding domain superfamily/Winged helix DNA-binding domain"/>
    <property type="match status" value="1"/>
</dbReference>
<accession>A0ABN2CKM1</accession>
<dbReference type="PANTHER" id="PTHR38465">
    <property type="entry name" value="HTH-TYPE TRANSCRIPTIONAL REGULATOR MJ1563-RELATED"/>
    <property type="match status" value="1"/>
</dbReference>
<reference evidence="5 6" key="1">
    <citation type="journal article" date="2019" name="Int. J. Syst. Evol. Microbiol.">
        <title>The Global Catalogue of Microorganisms (GCM) 10K type strain sequencing project: providing services to taxonomists for standard genome sequencing and annotation.</title>
        <authorList>
            <consortium name="The Broad Institute Genomics Platform"/>
            <consortium name="The Broad Institute Genome Sequencing Center for Infectious Disease"/>
            <person name="Wu L."/>
            <person name="Ma J."/>
        </authorList>
    </citation>
    <scope>NUCLEOTIDE SEQUENCE [LARGE SCALE GENOMIC DNA]</scope>
    <source>
        <strain evidence="5 6">JCM 13319</strain>
    </source>
</reference>
<dbReference type="InterPro" id="IPR052362">
    <property type="entry name" value="HTH-GbsR_regulator"/>
</dbReference>
<dbReference type="SUPFAM" id="SSF46785">
    <property type="entry name" value="Winged helix' DNA-binding domain"/>
    <property type="match status" value="1"/>
</dbReference>
<comment type="caution">
    <text evidence="5">The sequence shown here is derived from an EMBL/GenBank/DDBJ whole genome shotgun (WGS) entry which is preliminary data.</text>
</comment>
<evidence type="ECO:0000313" key="5">
    <source>
        <dbReference type="EMBL" id="GAA1559577.1"/>
    </source>
</evidence>
<sequence length="159" mass="17597">MPTEPTSPARPEIDRVTERLGTELAASGIPRMSAHVYAAILTSSEGELTAAEIGKRLQISAATVSKAVQYLLQVRLVQRGYVPGTRRDRYMLGEDFWAGMFDNRGRWLRSLADVAAEGVAALGESSQSGTRLATLRDFSEFAASEMDDLYERWQRKQGQ</sequence>
<evidence type="ECO:0000313" key="6">
    <source>
        <dbReference type="Proteomes" id="UP001501791"/>
    </source>
</evidence>
<protein>
    <recommendedName>
        <fullName evidence="4">HTH marR-type domain-containing protein</fullName>
    </recommendedName>
</protein>
<dbReference type="Gene3D" id="1.10.287.160">
    <property type="entry name" value="HR1 repeat"/>
    <property type="match status" value="1"/>
</dbReference>
<dbReference type="InterPro" id="IPR036388">
    <property type="entry name" value="WH-like_DNA-bd_sf"/>
</dbReference>
<dbReference type="PANTHER" id="PTHR38465:SF2">
    <property type="entry name" value="HTH-TYPE TRANSCRIPTIONAL REGULATOR MMPR5"/>
    <property type="match status" value="1"/>
</dbReference>
<evidence type="ECO:0000259" key="4">
    <source>
        <dbReference type="Pfam" id="PF12802"/>
    </source>
</evidence>
<dbReference type="InterPro" id="IPR000835">
    <property type="entry name" value="HTH_MarR-typ"/>
</dbReference>
<feature type="domain" description="HTH marR-type" evidence="4">
    <location>
        <begin position="28"/>
        <end position="87"/>
    </location>
</feature>
<dbReference type="InterPro" id="IPR036390">
    <property type="entry name" value="WH_DNA-bd_sf"/>
</dbReference>
<dbReference type="Pfam" id="PF12802">
    <property type="entry name" value="MarR_2"/>
    <property type="match status" value="1"/>
</dbReference>
<evidence type="ECO:0000256" key="3">
    <source>
        <dbReference type="ARBA" id="ARBA00023163"/>
    </source>
</evidence>
<keyword evidence="2" id="KW-0238">DNA-binding</keyword>
<dbReference type="Proteomes" id="UP001501791">
    <property type="component" value="Unassembled WGS sequence"/>
</dbReference>
<name>A0ABN2CKM1_9MICO</name>
<dbReference type="EMBL" id="BAAALY010000018">
    <property type="protein sequence ID" value="GAA1559577.1"/>
    <property type="molecule type" value="Genomic_DNA"/>
</dbReference>
<keyword evidence="1" id="KW-0805">Transcription regulation</keyword>
<keyword evidence="3" id="KW-0804">Transcription</keyword>
<gene>
    <name evidence="5" type="ORF">GCM10009691_36990</name>
</gene>
<evidence type="ECO:0000256" key="1">
    <source>
        <dbReference type="ARBA" id="ARBA00023015"/>
    </source>
</evidence>
<keyword evidence="6" id="KW-1185">Reference proteome</keyword>
<proteinExistence type="predicted"/>